<comment type="caution">
    <text evidence="4">The sequence shown here is derived from an EMBL/GenBank/DDBJ whole genome shotgun (WGS) entry which is preliminary data.</text>
</comment>
<dbReference type="Pfam" id="PF23598">
    <property type="entry name" value="LRR_14"/>
    <property type="match status" value="1"/>
</dbReference>
<dbReference type="Proteomes" id="UP001174677">
    <property type="component" value="Chromosome 18"/>
</dbReference>
<keyword evidence="1" id="KW-0677">Repeat</keyword>
<evidence type="ECO:0000256" key="2">
    <source>
        <dbReference type="SAM" id="MobiDB-lite"/>
    </source>
</evidence>
<dbReference type="InterPro" id="IPR044974">
    <property type="entry name" value="Disease_R_plants"/>
</dbReference>
<reference evidence="4 5" key="1">
    <citation type="journal article" date="2023" name="Plant Biotechnol. J.">
        <title>Chromosome-level wild Hevea brasiliensis genome provides new tools for genomic-assisted breeding and valuable loci to elevate rubber yield.</title>
        <authorList>
            <person name="Cheng H."/>
            <person name="Song X."/>
            <person name="Hu Y."/>
            <person name="Wu T."/>
            <person name="Yang Q."/>
            <person name="An Z."/>
            <person name="Feng S."/>
            <person name="Deng Z."/>
            <person name="Wu W."/>
            <person name="Zeng X."/>
            <person name="Tu M."/>
            <person name="Wang X."/>
            <person name="Huang H."/>
        </authorList>
    </citation>
    <scope>NUCLEOTIDE SEQUENCE [LARGE SCALE GENOMIC DNA]</scope>
    <source>
        <strain evidence="4">MT/VB/25A 57/8</strain>
    </source>
</reference>
<sequence>MSSLSAENSAQSSHSNNALTIPDIINSIPDLIHLLSKAKNSIPPPPSHTNSDAADAATTHGNNAVGSGLTSQPATENNGAITADVSDGSVPLSTAATTTNDSTNVATGSFPQLTPAASGGNSNSQSSKNTTIDSRDGERKEIDGSRFGGCLTLGFFEKDKEQNDSSSKKDDNGANNSGSYSRYEDYQKLHKQLEKLEKDLNFIQIAFSKLIDLELNVSKQFMTLQKQGQILKSVVSYIQQTLNGTNDFPTKQFHANIKAITDMVMKLKLQIPSPHKMTSATEGHRYIEAVSGLDARNLIDEMLQLPSNEKFQGCSAFKDFEECYNSLCPSYKLCLLCFAVFPEGAVVKKRLLMYWWVGEGLIDPQDDGEKKTSQSEPSNGQNEEKKTNLAEEVAYKILKIFMGKGFIEPVIKKWRLVGFRMHAWIRYAVISRAKKAGFFNFDRLGNPTADFSSCQRACLVKTEEGYSQPLLMKNNHNLHKSTHPEPEKLQPQKLRTLFNVNDPYPDFEVELFLMMKNVNVLCLGRWDNSSKKHTEDEETKRHIELEGIEFLKGLKNMKYLKYLSLQGVSRVDVLPDTIWNLPNLRILDLNACHNLEALPKKIVSLKNLTHLDISECYLLDYMPKWLGSLTKLQVLKGFVISDLKVKNYGTLDDLAGLLKLRKLSIYTNKDDFPTVDDLNALQRITALRKLTMVWGGKSLGKGGFGEIRDTRLNPELPKDLEKLDLQCYPGTEAPSWLMPSKLKCLQKLYIRGGKLCGLGQAQGRNDKWKVKILRVKYLSDLKMDWRELRDAFPDLVYLEKVKCPNLTFFPCDESGLWLNRKLLSDKKLLEELEFSWSFLATRPM</sequence>
<feature type="region of interest" description="Disordered" evidence="2">
    <location>
        <begin position="159"/>
        <end position="183"/>
    </location>
</feature>
<gene>
    <name evidence="4" type="ORF">P3X46_033348</name>
</gene>
<dbReference type="InterPro" id="IPR055414">
    <property type="entry name" value="LRR_R13L4/SHOC2-like"/>
</dbReference>
<feature type="region of interest" description="Disordered" evidence="2">
    <location>
        <begin position="38"/>
        <end position="145"/>
    </location>
</feature>
<dbReference type="PANTHER" id="PTHR23155">
    <property type="entry name" value="DISEASE RESISTANCE PROTEIN RP"/>
    <property type="match status" value="1"/>
</dbReference>
<proteinExistence type="predicted"/>
<dbReference type="PANTHER" id="PTHR23155:SF1076">
    <property type="entry name" value="LEUCINE-RICH REPEAT (LRR) FAMILY PROTEIN-RELATED"/>
    <property type="match status" value="1"/>
</dbReference>
<dbReference type="SUPFAM" id="SSF52047">
    <property type="entry name" value="RNI-like"/>
    <property type="match status" value="1"/>
</dbReference>
<organism evidence="4 5">
    <name type="scientific">Hevea brasiliensis</name>
    <name type="common">Para rubber tree</name>
    <name type="synonym">Siphonia brasiliensis</name>
    <dbReference type="NCBI Taxonomy" id="3981"/>
    <lineage>
        <taxon>Eukaryota</taxon>
        <taxon>Viridiplantae</taxon>
        <taxon>Streptophyta</taxon>
        <taxon>Embryophyta</taxon>
        <taxon>Tracheophyta</taxon>
        <taxon>Spermatophyta</taxon>
        <taxon>Magnoliopsida</taxon>
        <taxon>eudicotyledons</taxon>
        <taxon>Gunneridae</taxon>
        <taxon>Pentapetalae</taxon>
        <taxon>rosids</taxon>
        <taxon>fabids</taxon>
        <taxon>Malpighiales</taxon>
        <taxon>Euphorbiaceae</taxon>
        <taxon>Crotonoideae</taxon>
        <taxon>Micrandreae</taxon>
        <taxon>Hevea</taxon>
    </lineage>
</organism>
<dbReference type="Gene3D" id="3.80.10.10">
    <property type="entry name" value="Ribonuclease Inhibitor"/>
    <property type="match status" value="1"/>
</dbReference>
<accession>A0ABQ9KH59</accession>
<feature type="region of interest" description="Disordered" evidence="2">
    <location>
        <begin position="365"/>
        <end position="386"/>
    </location>
</feature>
<feature type="compositionally biased region" description="Basic and acidic residues" evidence="2">
    <location>
        <begin position="133"/>
        <end position="144"/>
    </location>
</feature>
<evidence type="ECO:0000313" key="4">
    <source>
        <dbReference type="EMBL" id="KAJ9136256.1"/>
    </source>
</evidence>
<dbReference type="EMBL" id="JARPOI010000018">
    <property type="protein sequence ID" value="KAJ9136256.1"/>
    <property type="molecule type" value="Genomic_DNA"/>
</dbReference>
<dbReference type="InterPro" id="IPR032675">
    <property type="entry name" value="LRR_dom_sf"/>
</dbReference>
<feature type="compositionally biased region" description="Basic and acidic residues" evidence="2">
    <location>
        <begin position="159"/>
        <end position="172"/>
    </location>
</feature>
<protein>
    <recommendedName>
        <fullName evidence="3">Disease resistance R13L4/SHOC-2-like LRR domain-containing protein</fullName>
    </recommendedName>
</protein>
<feature type="compositionally biased region" description="Low complexity" evidence="2">
    <location>
        <begin position="93"/>
        <end position="107"/>
    </location>
</feature>
<evidence type="ECO:0000256" key="1">
    <source>
        <dbReference type="ARBA" id="ARBA00022737"/>
    </source>
</evidence>
<feature type="compositionally biased region" description="Polar residues" evidence="2">
    <location>
        <begin position="59"/>
        <end position="80"/>
    </location>
</feature>
<feature type="domain" description="Disease resistance R13L4/SHOC-2-like LRR" evidence="3">
    <location>
        <begin position="551"/>
        <end position="751"/>
    </location>
</feature>
<keyword evidence="5" id="KW-1185">Reference proteome</keyword>
<evidence type="ECO:0000259" key="3">
    <source>
        <dbReference type="Pfam" id="PF23598"/>
    </source>
</evidence>
<evidence type="ECO:0000313" key="5">
    <source>
        <dbReference type="Proteomes" id="UP001174677"/>
    </source>
</evidence>
<feature type="compositionally biased region" description="Low complexity" evidence="2">
    <location>
        <begin position="116"/>
        <end position="127"/>
    </location>
</feature>
<name>A0ABQ9KH59_HEVBR</name>